<dbReference type="STRING" id="1507870.A0A1V8SQM8"/>
<accession>A0A1V8SQM8</accession>
<dbReference type="Gene3D" id="1.10.510.10">
    <property type="entry name" value="Transferase(Phosphotransferase) domain 1"/>
    <property type="match status" value="1"/>
</dbReference>
<dbReference type="InterPro" id="IPR011009">
    <property type="entry name" value="Kinase-like_dom_sf"/>
</dbReference>
<dbReference type="Proteomes" id="UP000192596">
    <property type="component" value="Unassembled WGS sequence"/>
</dbReference>
<dbReference type="PROSITE" id="PS50011">
    <property type="entry name" value="PROTEIN_KINASE_DOM"/>
    <property type="match status" value="1"/>
</dbReference>
<organism evidence="2 3">
    <name type="scientific">Cryoendolithus antarcticus</name>
    <dbReference type="NCBI Taxonomy" id="1507870"/>
    <lineage>
        <taxon>Eukaryota</taxon>
        <taxon>Fungi</taxon>
        <taxon>Dikarya</taxon>
        <taxon>Ascomycota</taxon>
        <taxon>Pezizomycotina</taxon>
        <taxon>Dothideomycetes</taxon>
        <taxon>Dothideomycetidae</taxon>
        <taxon>Cladosporiales</taxon>
        <taxon>Cladosporiaceae</taxon>
        <taxon>Cryoendolithus</taxon>
    </lineage>
</organism>
<feature type="domain" description="Protein kinase" evidence="1">
    <location>
        <begin position="1"/>
        <end position="110"/>
    </location>
</feature>
<sequence length="110" mass="12802">MPKLCDLGEARKLKDCRKEDLLMPIMYHAPEVIPEMSWSYPVDVWAFGLMEKGPLSSGERGSALEDEEKVKFLNLMRKIVQWLPEDQCSIEEIWDEEWFSIDLEVVKPGT</sequence>
<keyword evidence="3" id="KW-1185">Reference proteome</keyword>
<evidence type="ECO:0000259" key="1">
    <source>
        <dbReference type="PROSITE" id="PS50011"/>
    </source>
</evidence>
<dbReference type="AlphaFoldDB" id="A0A1V8SQM8"/>
<reference evidence="3" key="1">
    <citation type="submission" date="2017-03" db="EMBL/GenBank/DDBJ databases">
        <title>Genomes of endolithic fungi from Antarctica.</title>
        <authorList>
            <person name="Coleine C."/>
            <person name="Masonjones S."/>
            <person name="Stajich J.E."/>
        </authorList>
    </citation>
    <scope>NUCLEOTIDE SEQUENCE [LARGE SCALE GENOMIC DNA]</scope>
    <source>
        <strain evidence="3">CCFEE 5527</strain>
    </source>
</reference>
<dbReference type="InterPro" id="IPR001245">
    <property type="entry name" value="Ser-Thr/Tyr_kinase_cat_dom"/>
</dbReference>
<protein>
    <recommendedName>
        <fullName evidence="1">Protein kinase domain-containing protein</fullName>
    </recommendedName>
</protein>
<comment type="caution">
    <text evidence="2">The sequence shown here is derived from an EMBL/GenBank/DDBJ whole genome shotgun (WGS) entry which is preliminary data.</text>
</comment>
<dbReference type="OrthoDB" id="5979581at2759"/>
<dbReference type="GO" id="GO:0005524">
    <property type="term" value="F:ATP binding"/>
    <property type="evidence" value="ECO:0007669"/>
    <property type="project" value="InterPro"/>
</dbReference>
<gene>
    <name evidence="2" type="ORF">B0A48_13040</name>
</gene>
<evidence type="ECO:0000313" key="3">
    <source>
        <dbReference type="Proteomes" id="UP000192596"/>
    </source>
</evidence>
<dbReference type="Pfam" id="PF07714">
    <property type="entry name" value="PK_Tyr_Ser-Thr"/>
    <property type="match status" value="1"/>
</dbReference>
<dbReference type="GO" id="GO:0004672">
    <property type="term" value="F:protein kinase activity"/>
    <property type="evidence" value="ECO:0007669"/>
    <property type="project" value="InterPro"/>
</dbReference>
<proteinExistence type="predicted"/>
<dbReference type="InterPro" id="IPR000719">
    <property type="entry name" value="Prot_kinase_dom"/>
</dbReference>
<evidence type="ECO:0000313" key="2">
    <source>
        <dbReference type="EMBL" id="OQO01485.1"/>
    </source>
</evidence>
<name>A0A1V8SQM8_9PEZI</name>
<dbReference type="SUPFAM" id="SSF56112">
    <property type="entry name" value="Protein kinase-like (PK-like)"/>
    <property type="match status" value="1"/>
</dbReference>
<dbReference type="EMBL" id="NAJO01000031">
    <property type="protein sequence ID" value="OQO01485.1"/>
    <property type="molecule type" value="Genomic_DNA"/>
</dbReference>
<dbReference type="InParanoid" id="A0A1V8SQM8"/>